<comment type="caution">
    <text evidence="2">The sequence shown here is derived from an EMBL/GenBank/DDBJ whole genome shotgun (WGS) entry which is preliminary data.</text>
</comment>
<protein>
    <submittedName>
        <fullName evidence="2">Uncharacterized protein</fullName>
    </submittedName>
</protein>
<gene>
    <name evidence="2" type="ORF">GOP47_0010181</name>
</gene>
<reference evidence="2" key="1">
    <citation type="submission" date="2021-01" db="EMBL/GenBank/DDBJ databases">
        <title>Adiantum capillus-veneris genome.</title>
        <authorList>
            <person name="Fang Y."/>
            <person name="Liao Q."/>
        </authorList>
    </citation>
    <scope>NUCLEOTIDE SEQUENCE</scope>
    <source>
        <strain evidence="2">H3</strain>
        <tissue evidence="2">Leaf</tissue>
    </source>
</reference>
<dbReference type="Proteomes" id="UP000886520">
    <property type="component" value="Chromosome 10"/>
</dbReference>
<proteinExistence type="predicted"/>
<keyword evidence="1" id="KW-0732">Signal</keyword>
<feature type="chain" id="PRO_5039710147" evidence="1">
    <location>
        <begin position="33"/>
        <end position="149"/>
    </location>
</feature>
<sequence length="149" mass="16307">MAPSTFSALLVYCLGLGALLLALAPQWQRAQADDIAQVLIAEPPVSSHHLAPAPAHVPINCTSACGATRKRVELVTLDKKRMIKNSNALDAAHTSVFSIRVLLHLQCRMLLASVMPYATIWTGSIYWVDCFDKYVQGYCSAHVTSRDLK</sequence>
<feature type="signal peptide" evidence="1">
    <location>
        <begin position="1"/>
        <end position="32"/>
    </location>
</feature>
<dbReference type="AlphaFoldDB" id="A0A9D4UU93"/>
<dbReference type="EMBL" id="JABFUD020000010">
    <property type="protein sequence ID" value="KAI5074220.1"/>
    <property type="molecule type" value="Genomic_DNA"/>
</dbReference>
<evidence type="ECO:0000313" key="2">
    <source>
        <dbReference type="EMBL" id="KAI5074220.1"/>
    </source>
</evidence>
<evidence type="ECO:0000313" key="3">
    <source>
        <dbReference type="Proteomes" id="UP000886520"/>
    </source>
</evidence>
<evidence type="ECO:0000256" key="1">
    <source>
        <dbReference type="SAM" id="SignalP"/>
    </source>
</evidence>
<keyword evidence="3" id="KW-1185">Reference proteome</keyword>
<organism evidence="2 3">
    <name type="scientific">Adiantum capillus-veneris</name>
    <name type="common">Maidenhair fern</name>
    <dbReference type="NCBI Taxonomy" id="13818"/>
    <lineage>
        <taxon>Eukaryota</taxon>
        <taxon>Viridiplantae</taxon>
        <taxon>Streptophyta</taxon>
        <taxon>Embryophyta</taxon>
        <taxon>Tracheophyta</taxon>
        <taxon>Polypodiopsida</taxon>
        <taxon>Polypodiidae</taxon>
        <taxon>Polypodiales</taxon>
        <taxon>Pteridineae</taxon>
        <taxon>Pteridaceae</taxon>
        <taxon>Vittarioideae</taxon>
        <taxon>Adiantum</taxon>
    </lineage>
</organism>
<accession>A0A9D4UU93</accession>
<name>A0A9D4UU93_ADICA</name>